<protein>
    <submittedName>
        <fullName evidence="1">Uncharacterized protein</fullName>
    </submittedName>
</protein>
<dbReference type="Proteomes" id="UP000814033">
    <property type="component" value="Unassembled WGS sequence"/>
</dbReference>
<gene>
    <name evidence="1" type="ORF">FA95DRAFT_1506445</name>
</gene>
<evidence type="ECO:0000313" key="2">
    <source>
        <dbReference type="Proteomes" id="UP000814033"/>
    </source>
</evidence>
<keyword evidence="2" id="KW-1185">Reference proteome</keyword>
<accession>A0ACB8R112</accession>
<organism evidence="1 2">
    <name type="scientific">Auriscalpium vulgare</name>
    <dbReference type="NCBI Taxonomy" id="40419"/>
    <lineage>
        <taxon>Eukaryota</taxon>
        <taxon>Fungi</taxon>
        <taxon>Dikarya</taxon>
        <taxon>Basidiomycota</taxon>
        <taxon>Agaricomycotina</taxon>
        <taxon>Agaricomycetes</taxon>
        <taxon>Russulales</taxon>
        <taxon>Auriscalpiaceae</taxon>
        <taxon>Auriscalpium</taxon>
    </lineage>
</organism>
<name>A0ACB8R112_9AGAM</name>
<comment type="caution">
    <text evidence="1">The sequence shown here is derived from an EMBL/GenBank/DDBJ whole genome shotgun (WGS) entry which is preliminary data.</text>
</comment>
<reference evidence="1" key="2">
    <citation type="journal article" date="2022" name="New Phytol.">
        <title>Evolutionary transition to the ectomycorrhizal habit in the genomes of a hyperdiverse lineage of mushroom-forming fungi.</title>
        <authorList>
            <person name="Looney B."/>
            <person name="Miyauchi S."/>
            <person name="Morin E."/>
            <person name="Drula E."/>
            <person name="Courty P.E."/>
            <person name="Kohler A."/>
            <person name="Kuo A."/>
            <person name="LaButti K."/>
            <person name="Pangilinan J."/>
            <person name="Lipzen A."/>
            <person name="Riley R."/>
            <person name="Andreopoulos W."/>
            <person name="He G."/>
            <person name="Johnson J."/>
            <person name="Nolan M."/>
            <person name="Tritt A."/>
            <person name="Barry K.W."/>
            <person name="Grigoriev I.V."/>
            <person name="Nagy L.G."/>
            <person name="Hibbett D."/>
            <person name="Henrissat B."/>
            <person name="Matheny P.B."/>
            <person name="Labbe J."/>
            <person name="Martin F.M."/>
        </authorList>
    </citation>
    <scope>NUCLEOTIDE SEQUENCE</scope>
    <source>
        <strain evidence="1">FP105234-sp</strain>
    </source>
</reference>
<reference evidence="1" key="1">
    <citation type="submission" date="2021-02" db="EMBL/GenBank/DDBJ databases">
        <authorList>
            <consortium name="DOE Joint Genome Institute"/>
            <person name="Ahrendt S."/>
            <person name="Looney B.P."/>
            <person name="Miyauchi S."/>
            <person name="Morin E."/>
            <person name="Drula E."/>
            <person name="Courty P.E."/>
            <person name="Chicoki N."/>
            <person name="Fauchery L."/>
            <person name="Kohler A."/>
            <person name="Kuo A."/>
            <person name="Labutti K."/>
            <person name="Pangilinan J."/>
            <person name="Lipzen A."/>
            <person name="Riley R."/>
            <person name="Andreopoulos W."/>
            <person name="He G."/>
            <person name="Johnson J."/>
            <person name="Barry K.W."/>
            <person name="Grigoriev I.V."/>
            <person name="Nagy L."/>
            <person name="Hibbett D."/>
            <person name="Henrissat B."/>
            <person name="Matheny P.B."/>
            <person name="Labbe J."/>
            <person name="Martin F."/>
        </authorList>
    </citation>
    <scope>NUCLEOTIDE SEQUENCE</scope>
    <source>
        <strain evidence="1">FP105234-sp</strain>
    </source>
</reference>
<evidence type="ECO:0000313" key="1">
    <source>
        <dbReference type="EMBL" id="KAI0037826.1"/>
    </source>
</evidence>
<feature type="non-terminal residue" evidence="1">
    <location>
        <position position="497"/>
    </location>
</feature>
<sequence>MADSSPLPGYSSPLPDEDFDEDAVDDTSEIDELLASHWEPPVQPHGTSGPLPAAIELPVIEQVAPLTSVSAPESFGQRRAVIVPFPLDSAGAPLGAATGTQHPSEYHTYLDRLQDLSGPSLSCADNRYAPFQSQLDWQVAQWAKLRGPGSTAFSELLAIEGVSTMICLMVTNSLELNQIVDKKLPAGRPSFKREEIVVAGEAFDVYFRDIIECVKALYGDAEFAPYLIFKPERHYEDQDETRRLFHDMHTGRWWWDVQVQLEEREPGATIIPIIISSDKTQLTLFRNKSAYPIYLTIGNIPKDIRRKPSRRAQILLGYLPTSRLEHIPTAAARRRALANLFHACVDRILSPIKEPGVSGLKMRSGDGVVRRCHPIFAIFIGDYPEQCLVACTKHGVCPKGNTPNNELGDDNPCVPRDLDSILDALDYADDDPVAYNRACLGAGIKPVYKPFWQDLPFTNIFLSITPDVLHQLYQGVMKHAIAWVRSAFGDDEIDARC</sequence>
<dbReference type="EMBL" id="MU276701">
    <property type="protein sequence ID" value="KAI0037826.1"/>
    <property type="molecule type" value="Genomic_DNA"/>
</dbReference>
<proteinExistence type="predicted"/>